<protein>
    <submittedName>
        <fullName evidence="5">IGS10 protein</fullName>
    </submittedName>
</protein>
<gene>
    <name evidence="5" type="primary">Igsf10_1</name>
    <name evidence="5" type="ORF">GALDEA_R15687</name>
</gene>
<dbReference type="SMART" id="SM00409">
    <property type="entry name" value="IG"/>
    <property type="match status" value="1"/>
</dbReference>
<dbReference type="SUPFAM" id="SSF48726">
    <property type="entry name" value="Immunoglobulin"/>
    <property type="match status" value="2"/>
</dbReference>
<keyword evidence="2" id="KW-1015">Disulfide bond</keyword>
<comment type="caution">
    <text evidence="5">The sequence shown here is derived from an EMBL/GenBank/DDBJ whole genome shotgun (WGS) entry which is preliminary data.</text>
</comment>
<dbReference type="EMBL" id="VWZX01002808">
    <property type="protein sequence ID" value="NXI37638.1"/>
    <property type="molecule type" value="Genomic_DNA"/>
</dbReference>
<evidence type="ECO:0000313" key="5">
    <source>
        <dbReference type="EMBL" id="NXI37638.1"/>
    </source>
</evidence>
<feature type="region of interest" description="Disordered" evidence="3">
    <location>
        <begin position="574"/>
        <end position="594"/>
    </location>
</feature>
<dbReference type="OrthoDB" id="10062932at2759"/>
<feature type="compositionally biased region" description="Low complexity" evidence="3">
    <location>
        <begin position="940"/>
        <end position="951"/>
    </location>
</feature>
<feature type="region of interest" description="Disordered" evidence="3">
    <location>
        <begin position="1011"/>
        <end position="1036"/>
    </location>
</feature>
<feature type="region of interest" description="Disordered" evidence="3">
    <location>
        <begin position="842"/>
        <end position="864"/>
    </location>
</feature>
<dbReference type="GO" id="GO:0030424">
    <property type="term" value="C:axon"/>
    <property type="evidence" value="ECO:0007669"/>
    <property type="project" value="TreeGrafter"/>
</dbReference>
<dbReference type="InterPro" id="IPR003598">
    <property type="entry name" value="Ig_sub2"/>
</dbReference>
<dbReference type="CDD" id="cd00096">
    <property type="entry name" value="Ig"/>
    <property type="match status" value="1"/>
</dbReference>
<proteinExistence type="predicted"/>
<dbReference type="InterPro" id="IPR050958">
    <property type="entry name" value="Cell_Adh-Cytoskel_Orgn"/>
</dbReference>
<reference evidence="5 6" key="1">
    <citation type="submission" date="2019-09" db="EMBL/GenBank/DDBJ databases">
        <title>Bird 10,000 Genomes (B10K) Project - Family phase.</title>
        <authorList>
            <person name="Zhang G."/>
        </authorList>
    </citation>
    <scope>NUCLEOTIDE SEQUENCE [LARGE SCALE GENOMIC DNA]</scope>
    <source>
        <strain evidence="5">B10K-DU-001-62</strain>
        <tissue evidence="5">Muscle</tissue>
    </source>
</reference>
<feature type="region of interest" description="Disordered" evidence="3">
    <location>
        <begin position="178"/>
        <end position="211"/>
    </location>
</feature>
<dbReference type="Pfam" id="PF13927">
    <property type="entry name" value="Ig_3"/>
    <property type="match status" value="1"/>
</dbReference>
<feature type="region of interest" description="Disordered" evidence="3">
    <location>
        <begin position="691"/>
        <end position="710"/>
    </location>
</feature>
<dbReference type="GO" id="GO:0008046">
    <property type="term" value="F:axon guidance receptor activity"/>
    <property type="evidence" value="ECO:0007669"/>
    <property type="project" value="TreeGrafter"/>
</dbReference>
<evidence type="ECO:0000256" key="1">
    <source>
        <dbReference type="ARBA" id="ARBA00022729"/>
    </source>
</evidence>
<dbReference type="AlphaFoldDB" id="A0A7K9SP26"/>
<feature type="compositionally biased region" description="Basic residues" evidence="3">
    <location>
        <begin position="519"/>
        <end position="533"/>
    </location>
</feature>
<feature type="compositionally biased region" description="Polar residues" evidence="3">
    <location>
        <begin position="181"/>
        <end position="204"/>
    </location>
</feature>
<feature type="region of interest" description="Disordered" evidence="3">
    <location>
        <begin position="512"/>
        <end position="535"/>
    </location>
</feature>
<dbReference type="GO" id="GO:0050808">
    <property type="term" value="P:synapse organization"/>
    <property type="evidence" value="ECO:0007669"/>
    <property type="project" value="TreeGrafter"/>
</dbReference>
<dbReference type="GO" id="GO:0005886">
    <property type="term" value="C:plasma membrane"/>
    <property type="evidence" value="ECO:0007669"/>
    <property type="project" value="TreeGrafter"/>
</dbReference>
<dbReference type="PROSITE" id="PS50835">
    <property type="entry name" value="IG_LIKE"/>
    <property type="match status" value="1"/>
</dbReference>
<dbReference type="PANTHER" id="PTHR45080:SF8">
    <property type="entry name" value="IG-LIKE DOMAIN-CONTAINING PROTEIN"/>
    <property type="match status" value="1"/>
</dbReference>
<evidence type="ECO:0000256" key="2">
    <source>
        <dbReference type="ARBA" id="ARBA00023157"/>
    </source>
</evidence>
<feature type="region of interest" description="Disordered" evidence="3">
    <location>
        <begin position="342"/>
        <end position="366"/>
    </location>
</feature>
<feature type="domain" description="Ig-like" evidence="4">
    <location>
        <begin position="48"/>
        <end position="126"/>
    </location>
</feature>
<organism evidence="5 6">
    <name type="scientific">Galbula dea</name>
    <dbReference type="NCBI Taxonomy" id="1109041"/>
    <lineage>
        <taxon>Eukaryota</taxon>
        <taxon>Metazoa</taxon>
        <taxon>Chordata</taxon>
        <taxon>Craniata</taxon>
        <taxon>Vertebrata</taxon>
        <taxon>Euteleostomi</taxon>
        <taxon>Archelosauria</taxon>
        <taxon>Archosauria</taxon>
        <taxon>Dinosauria</taxon>
        <taxon>Saurischia</taxon>
        <taxon>Theropoda</taxon>
        <taxon>Coelurosauria</taxon>
        <taxon>Aves</taxon>
        <taxon>Neognathae</taxon>
        <taxon>Neoaves</taxon>
        <taxon>Telluraves</taxon>
        <taxon>Coraciimorphae</taxon>
        <taxon>Piciformes</taxon>
        <taxon>Galbulidae</taxon>
        <taxon>Galbula</taxon>
    </lineage>
</organism>
<sequence length="1036" mass="112106">EDGRIIVLSTGTLTLRTADTFDTGLYHCISTTYDDADSLTFRVTVLDPDVEHNGVNGAQLSAAVGSTLYLPCTSSAIPDAAISWVLPELTILHRSVRNRHIFDNGTLRIQGLREQDSGYFRCVAANQYGVDLLVFQVLVRKDNTTLKEKHTAVGGWNEGEGSGNALLASAAAQKQPLPTPATFTASQGSAASALRSQVTQSTPRRNSHRKMTYRHYRDRTSRRFRGQRRQFVSSARRVDPQRWAAFLERTKRNSTLTENGGEVATKPPVQVHKFSEVLEDEEEETSGELRSPEEEFMIPVTEEATLSPQGRAVGRVRTIGPEMITSNTPARRTFLLVTEAVTPPASPPSQSVSSDNRRPQTYPHPTITASWERSDLSKISANGVNQSTVSDGASRTFTLFPAGQRLVYPGESNNQHLKFVSATPRTDVTDPRESVTSQNAADNQYVYTVPVDNTSTKTGQQIPVVTVGEPGPEAGHVDFHKTQKQVTPKPALASAVITHQQVQVVQDLTPRTPQAQQHYGRRRKISGRRRTVRPGHVPSMKEHRYAFGRPGSARGSTAVATGVQLNMKYVPNLPTLNNSDSSNKPFSPEVPLSSPSTMNMPLEHTADTHQSTVFLREEENKPSARQKATTTVVPFITKGTQDAPQWKLESSAPFQMNTHRGQPSNFRLPTTSTHTAPTATEITHTVSTKISSTLESVPAGTEPGTSPKKSQIGKIAWEHLFGNSTGKEVLEKLPKQQTDVFPSTEVLTTLPKTRAALSTSKMSPWHITPTAVGRSHSSGFLFLNTPVPDGNARAEEHLPTAKPHSYSHPATSTDKERDGTSLQPTVTAIIAAQTDTKITKNKTLRAGRKRGQRRKRPPKAFASHPVTAGHSITVSLVLNAATPAGTPATPTPAETPALGIPNTAEAPPPLPTAATQTSVTLLTLGDTQSPTPPTTSRVAQSPTTPVQTTPQLAEPSSTSITQPATACAVSGSEPAQQIKATTTAGEKLHLKMEERVIQIIRVALPTLPARTETRTRAPAGNTDITPPSTQHPNPLP</sequence>
<name>A0A7K9SP26_9PICI</name>
<dbReference type="GO" id="GO:0007156">
    <property type="term" value="P:homophilic cell adhesion via plasma membrane adhesion molecules"/>
    <property type="evidence" value="ECO:0007669"/>
    <property type="project" value="TreeGrafter"/>
</dbReference>
<dbReference type="SMART" id="SM00408">
    <property type="entry name" value="IGc2"/>
    <property type="match status" value="1"/>
</dbReference>
<dbReference type="PANTHER" id="PTHR45080">
    <property type="entry name" value="CONTACTIN 5"/>
    <property type="match status" value="1"/>
</dbReference>
<feature type="compositionally biased region" description="Polar residues" evidence="3">
    <location>
        <begin position="954"/>
        <end position="964"/>
    </location>
</feature>
<keyword evidence="1" id="KW-0732">Signal</keyword>
<accession>A0A7K9SP26</accession>
<evidence type="ECO:0000313" key="6">
    <source>
        <dbReference type="Proteomes" id="UP000566440"/>
    </source>
</evidence>
<dbReference type="Gene3D" id="2.60.40.10">
    <property type="entry name" value="Immunoglobulins"/>
    <property type="match status" value="1"/>
</dbReference>
<evidence type="ECO:0000259" key="4">
    <source>
        <dbReference type="PROSITE" id="PS50835"/>
    </source>
</evidence>
<evidence type="ECO:0000256" key="3">
    <source>
        <dbReference type="SAM" id="MobiDB-lite"/>
    </source>
</evidence>
<dbReference type="Proteomes" id="UP000566440">
    <property type="component" value="Unassembled WGS sequence"/>
</dbReference>
<feature type="compositionally biased region" description="Low complexity" evidence="3">
    <location>
        <begin position="883"/>
        <end position="897"/>
    </location>
</feature>
<feature type="compositionally biased region" description="Polar residues" evidence="3">
    <location>
        <begin position="918"/>
        <end position="939"/>
    </location>
</feature>
<feature type="non-terminal residue" evidence="5">
    <location>
        <position position="1036"/>
    </location>
</feature>
<dbReference type="GO" id="GO:0043025">
    <property type="term" value="C:neuronal cell body"/>
    <property type="evidence" value="ECO:0007669"/>
    <property type="project" value="TreeGrafter"/>
</dbReference>
<dbReference type="InterPro" id="IPR013783">
    <property type="entry name" value="Ig-like_fold"/>
</dbReference>
<keyword evidence="6" id="KW-1185">Reference proteome</keyword>
<feature type="compositionally biased region" description="Polar residues" evidence="3">
    <location>
        <begin position="574"/>
        <end position="585"/>
    </location>
</feature>
<dbReference type="InterPro" id="IPR036179">
    <property type="entry name" value="Ig-like_dom_sf"/>
</dbReference>
<feature type="non-terminal residue" evidence="5">
    <location>
        <position position="1"/>
    </location>
</feature>
<dbReference type="InterPro" id="IPR003599">
    <property type="entry name" value="Ig_sub"/>
</dbReference>
<feature type="compositionally biased region" description="Basic residues" evidence="3">
    <location>
        <begin position="842"/>
        <end position="858"/>
    </location>
</feature>
<feature type="compositionally biased region" description="Polar residues" evidence="3">
    <location>
        <begin position="1022"/>
        <end position="1036"/>
    </location>
</feature>
<feature type="region of interest" description="Disordered" evidence="3">
    <location>
        <begin position="791"/>
        <end position="821"/>
    </location>
</feature>
<feature type="region of interest" description="Disordered" evidence="3">
    <location>
        <begin position="883"/>
        <end position="977"/>
    </location>
</feature>
<dbReference type="InterPro" id="IPR007110">
    <property type="entry name" value="Ig-like_dom"/>
</dbReference>